<dbReference type="Gene3D" id="1.25.40.10">
    <property type="entry name" value="Tetratricopeptide repeat domain"/>
    <property type="match status" value="2"/>
</dbReference>
<keyword evidence="2 3" id="KW-0802">TPR repeat</keyword>
<dbReference type="SUPFAM" id="SSF48452">
    <property type="entry name" value="TPR-like"/>
    <property type="match status" value="1"/>
</dbReference>
<dbReference type="Proteomes" id="UP000181790">
    <property type="component" value="Unassembled WGS sequence"/>
</dbReference>
<dbReference type="PROSITE" id="PS50005">
    <property type="entry name" value="TPR"/>
    <property type="match status" value="4"/>
</dbReference>
<dbReference type="GO" id="GO:0046813">
    <property type="term" value="P:receptor-mediated virion attachment to host cell"/>
    <property type="evidence" value="ECO:0007669"/>
    <property type="project" value="TreeGrafter"/>
</dbReference>
<dbReference type="OrthoDB" id="9814069at2"/>
<dbReference type="Pfam" id="PF00515">
    <property type="entry name" value="TPR_1"/>
    <property type="match status" value="2"/>
</dbReference>
<dbReference type="Pfam" id="PF13181">
    <property type="entry name" value="TPR_8"/>
    <property type="match status" value="1"/>
</dbReference>
<organism evidence="4 5">
    <name type="scientific">Arsenicibacter rosenii</name>
    <dbReference type="NCBI Taxonomy" id="1750698"/>
    <lineage>
        <taxon>Bacteria</taxon>
        <taxon>Pseudomonadati</taxon>
        <taxon>Bacteroidota</taxon>
        <taxon>Cytophagia</taxon>
        <taxon>Cytophagales</taxon>
        <taxon>Spirosomataceae</taxon>
        <taxon>Arsenicibacter</taxon>
    </lineage>
</organism>
<proteinExistence type="predicted"/>
<dbReference type="InterPro" id="IPR011990">
    <property type="entry name" value="TPR-like_helical_dom_sf"/>
</dbReference>
<keyword evidence="1" id="KW-0677">Repeat</keyword>
<feature type="repeat" description="TPR" evidence="3">
    <location>
        <begin position="163"/>
        <end position="196"/>
    </location>
</feature>
<dbReference type="PROSITE" id="PS51257">
    <property type="entry name" value="PROKAR_LIPOPROTEIN"/>
    <property type="match status" value="1"/>
</dbReference>
<evidence type="ECO:0000313" key="4">
    <source>
        <dbReference type="EMBL" id="OIN60811.1"/>
    </source>
</evidence>
<dbReference type="GO" id="GO:0009279">
    <property type="term" value="C:cell outer membrane"/>
    <property type="evidence" value="ECO:0007669"/>
    <property type="project" value="TreeGrafter"/>
</dbReference>
<dbReference type="InterPro" id="IPR050498">
    <property type="entry name" value="Ycf3"/>
</dbReference>
<dbReference type="PROSITE" id="PS50293">
    <property type="entry name" value="TPR_REGION"/>
    <property type="match status" value="1"/>
</dbReference>
<feature type="repeat" description="TPR" evidence="3">
    <location>
        <begin position="56"/>
        <end position="89"/>
    </location>
</feature>
<dbReference type="InterPro" id="IPR019734">
    <property type="entry name" value="TPR_rpt"/>
</dbReference>
<accession>A0A1S2VPW4</accession>
<dbReference type="RefSeq" id="WP_071501315.1">
    <property type="nucleotide sequence ID" value="NZ_MORL01000001.1"/>
</dbReference>
<protein>
    <submittedName>
        <fullName evidence="4">Uncharacterized protein</fullName>
    </submittedName>
</protein>
<dbReference type="AlphaFoldDB" id="A0A1S2VPW4"/>
<evidence type="ECO:0000256" key="1">
    <source>
        <dbReference type="ARBA" id="ARBA00022737"/>
    </source>
</evidence>
<evidence type="ECO:0000256" key="2">
    <source>
        <dbReference type="ARBA" id="ARBA00022803"/>
    </source>
</evidence>
<feature type="repeat" description="TPR" evidence="3">
    <location>
        <begin position="129"/>
        <end position="162"/>
    </location>
</feature>
<name>A0A1S2VPW4_9BACT</name>
<dbReference type="EMBL" id="MORL01000001">
    <property type="protein sequence ID" value="OIN60811.1"/>
    <property type="molecule type" value="Genomic_DNA"/>
</dbReference>
<comment type="caution">
    <text evidence="4">The sequence shown here is derived from an EMBL/GenBank/DDBJ whole genome shotgun (WGS) entry which is preliminary data.</text>
</comment>
<feature type="repeat" description="TPR" evidence="3">
    <location>
        <begin position="90"/>
        <end position="123"/>
    </location>
</feature>
<keyword evidence="5" id="KW-1185">Reference proteome</keyword>
<gene>
    <name evidence="4" type="ORF">BLX24_01560</name>
</gene>
<reference evidence="4 5" key="1">
    <citation type="submission" date="2016-10" db="EMBL/GenBank/DDBJ databases">
        <title>Arsenicibacter rosenii gen. nov., sp. nov., an efficient arsenic-methylating bacterium isolated from an arsenic-contaminated paddy soil.</title>
        <authorList>
            <person name="Huang K."/>
        </authorList>
    </citation>
    <scope>NUCLEOTIDE SEQUENCE [LARGE SCALE GENOMIC DNA]</scope>
    <source>
        <strain evidence="4 5">SM-1</strain>
    </source>
</reference>
<dbReference type="PANTHER" id="PTHR44858:SF1">
    <property type="entry name" value="UDP-N-ACETYLGLUCOSAMINE--PEPTIDE N-ACETYLGLUCOSAMINYLTRANSFERASE SPINDLY-RELATED"/>
    <property type="match status" value="1"/>
</dbReference>
<dbReference type="PANTHER" id="PTHR44858">
    <property type="entry name" value="TETRATRICOPEPTIDE REPEAT PROTEIN 6"/>
    <property type="match status" value="1"/>
</dbReference>
<evidence type="ECO:0000313" key="5">
    <source>
        <dbReference type="Proteomes" id="UP000181790"/>
    </source>
</evidence>
<dbReference type="SMART" id="SM00028">
    <property type="entry name" value="TPR"/>
    <property type="match status" value="6"/>
</dbReference>
<sequence>MKQVNFFIAACLFLTFTGCTSSEKELEQGRSLMREGKFREAIEPLNLAINADADNAEAFNTRGVAYFELKEYSNALLDYEQAIKLEPGFYRPYYNRALLKMAQNDQNAALKDYSEAIRLAPDTAKVAISDIYLNRGQLFALQNQETAAVNDFSQAVAKNDRNALAYYNRGNILFQQKNLAGAMNDFKKAVEVDSRFGKAFYALGVAQMINNEKDAGCLSLKQARQLGYADAVEAIAQYCEK</sequence>
<evidence type="ECO:0000256" key="3">
    <source>
        <dbReference type="PROSITE-ProRule" id="PRU00339"/>
    </source>
</evidence>